<dbReference type="Proteomes" id="UP000063991">
    <property type="component" value="Chromosome"/>
</dbReference>
<dbReference type="AlphaFoldDB" id="A0A126Q0U8"/>
<evidence type="ECO:0000313" key="1">
    <source>
        <dbReference type="EMBL" id="AMJ98805.1"/>
    </source>
</evidence>
<evidence type="ECO:0000313" key="2">
    <source>
        <dbReference type="Proteomes" id="UP000063991"/>
    </source>
</evidence>
<dbReference type="OrthoDB" id="9997779at2"/>
<reference evidence="1 2" key="1">
    <citation type="submission" date="2015-12" db="EMBL/GenBank/DDBJ databases">
        <authorList>
            <person name="Shamseldin A."/>
            <person name="Moawad H."/>
            <person name="Abd El-Rahim W.M."/>
            <person name="Sadowsky M.J."/>
        </authorList>
    </citation>
    <scope>NUCLEOTIDE SEQUENCE [LARGE SCALE GENOMIC DNA]</scope>
    <source>
        <strain evidence="1 2">D7</strain>
    </source>
</reference>
<name>A0A126Q0U8_ALTMA</name>
<gene>
    <name evidence="1" type="ORF">AVL55_11885</name>
</gene>
<dbReference type="GeneID" id="56267449"/>
<accession>A0A126Q0U8</accession>
<organism evidence="1 2">
    <name type="scientific">Alteromonas macleodii</name>
    <name type="common">Pseudoalteromonas macleodii</name>
    <dbReference type="NCBI Taxonomy" id="28108"/>
    <lineage>
        <taxon>Bacteria</taxon>
        <taxon>Pseudomonadati</taxon>
        <taxon>Pseudomonadota</taxon>
        <taxon>Gammaproteobacteria</taxon>
        <taxon>Alteromonadales</taxon>
        <taxon>Alteromonadaceae</taxon>
        <taxon>Alteromonas/Salinimonas group</taxon>
        <taxon>Alteromonas</taxon>
    </lineage>
</organism>
<protein>
    <submittedName>
        <fullName evidence="1">Uncharacterized protein</fullName>
    </submittedName>
</protein>
<proteinExistence type="predicted"/>
<dbReference type="EMBL" id="CP014323">
    <property type="protein sequence ID" value="AMJ98805.1"/>
    <property type="molecule type" value="Genomic_DNA"/>
</dbReference>
<dbReference type="RefSeq" id="WP_061095279.1">
    <property type="nucleotide sequence ID" value="NZ_CP014323.1"/>
</dbReference>
<sequence length="166" mass="17999">MDSIVLLGVLGSVASIVSLLISGSSIKSKLVHAGYGFLLVVVVGATFIFNQEKINDIQIAEHKAEMLENQIKDMNSIKAGATAILESKGNYSTSDVGENRGFILTSFAFMEKHKDEFPESFEIAKKLIIDGLKITQSAGDHYESKRMRDGADAMRKMLQGIAAGKT</sequence>